<dbReference type="Pfam" id="PF00076">
    <property type="entry name" value="RRM_1"/>
    <property type="match status" value="1"/>
</dbReference>
<dbReference type="InParanoid" id="B3S3X3"/>
<dbReference type="FunFam" id="3.30.70.330:FF:000084">
    <property type="entry name" value="Serine/arginine-rich splicing factor 11 isoform 1"/>
    <property type="match status" value="1"/>
</dbReference>
<sequence>THVCQVTNVSPGATVEQLNTLFGFLGEIEELKLFPSETQAAAVTSKVCFVKYKDCHSVQVARHLSNSVFIDRALIVIPASDG</sequence>
<dbReference type="GO" id="GO:0003723">
    <property type="term" value="F:RNA binding"/>
    <property type="evidence" value="ECO:0007669"/>
    <property type="project" value="InterPro"/>
</dbReference>
<organism evidence="2 3">
    <name type="scientific">Trichoplax adhaerens</name>
    <name type="common">Trichoplax reptans</name>
    <dbReference type="NCBI Taxonomy" id="10228"/>
    <lineage>
        <taxon>Eukaryota</taxon>
        <taxon>Metazoa</taxon>
        <taxon>Placozoa</taxon>
        <taxon>Uniplacotomia</taxon>
        <taxon>Trichoplacea</taxon>
        <taxon>Trichoplacidae</taxon>
        <taxon>Trichoplax</taxon>
    </lineage>
</organism>
<dbReference type="PANTHER" id="PTHR32343:SF22">
    <property type="entry name" value="LD29830P"/>
    <property type="match status" value="1"/>
</dbReference>
<protein>
    <recommendedName>
        <fullName evidence="1">RRM domain-containing protein</fullName>
    </recommendedName>
</protein>
<evidence type="ECO:0000313" key="3">
    <source>
        <dbReference type="Proteomes" id="UP000009022"/>
    </source>
</evidence>
<dbReference type="CTD" id="6756113"/>
<evidence type="ECO:0000313" key="2">
    <source>
        <dbReference type="EMBL" id="EDV22544.1"/>
    </source>
</evidence>
<evidence type="ECO:0000259" key="1">
    <source>
        <dbReference type="Pfam" id="PF00076"/>
    </source>
</evidence>
<dbReference type="OrthoDB" id="7763451at2759"/>
<dbReference type="eggNOG" id="KOG4676">
    <property type="taxonomic scope" value="Eukaryota"/>
</dbReference>
<reference evidence="2 3" key="1">
    <citation type="journal article" date="2008" name="Nature">
        <title>The Trichoplax genome and the nature of placozoans.</title>
        <authorList>
            <person name="Srivastava M."/>
            <person name="Begovic E."/>
            <person name="Chapman J."/>
            <person name="Putnam N.H."/>
            <person name="Hellsten U."/>
            <person name="Kawashima T."/>
            <person name="Kuo A."/>
            <person name="Mitros T."/>
            <person name="Salamov A."/>
            <person name="Carpenter M.L."/>
            <person name="Signorovitch A.Y."/>
            <person name="Moreno M.A."/>
            <person name="Kamm K."/>
            <person name="Grimwood J."/>
            <person name="Schmutz J."/>
            <person name="Shapiro H."/>
            <person name="Grigoriev I.V."/>
            <person name="Buss L.W."/>
            <person name="Schierwater B."/>
            <person name="Dellaporta S.L."/>
            <person name="Rokhsar D.S."/>
        </authorList>
    </citation>
    <scope>NUCLEOTIDE SEQUENCE [LARGE SCALE GENOMIC DNA]</scope>
    <source>
        <strain evidence="2 3">Grell-BS-1999</strain>
    </source>
</reference>
<name>B3S3X3_TRIAD</name>
<dbReference type="Proteomes" id="UP000009022">
    <property type="component" value="Unassembled WGS sequence"/>
</dbReference>
<accession>B3S3X3</accession>
<dbReference type="Gene3D" id="3.30.70.330">
    <property type="match status" value="1"/>
</dbReference>
<dbReference type="InterPro" id="IPR000504">
    <property type="entry name" value="RRM_dom"/>
</dbReference>
<dbReference type="RefSeq" id="XP_002115088.1">
    <property type="nucleotide sequence ID" value="XM_002115052.1"/>
</dbReference>
<dbReference type="CDD" id="cd12259">
    <property type="entry name" value="RRM_SRSF11_SREK1"/>
    <property type="match status" value="1"/>
</dbReference>
<feature type="non-terminal residue" evidence="2">
    <location>
        <position position="1"/>
    </location>
</feature>
<gene>
    <name evidence="2" type="ORF">TRIADDRAFT_17518</name>
</gene>
<dbReference type="EMBL" id="DS985249">
    <property type="protein sequence ID" value="EDV22544.1"/>
    <property type="molecule type" value="Genomic_DNA"/>
</dbReference>
<dbReference type="KEGG" id="tad:TRIADDRAFT_17518"/>
<dbReference type="InterPro" id="IPR012677">
    <property type="entry name" value="Nucleotide-bd_a/b_plait_sf"/>
</dbReference>
<dbReference type="GeneID" id="6756113"/>
<dbReference type="InterPro" id="IPR035979">
    <property type="entry name" value="RBD_domain_sf"/>
</dbReference>
<dbReference type="OMA" id="PCLISYG"/>
<dbReference type="STRING" id="10228.B3S3X3"/>
<feature type="non-terminal residue" evidence="2">
    <location>
        <position position="82"/>
    </location>
</feature>
<proteinExistence type="predicted"/>
<feature type="domain" description="RRM" evidence="1">
    <location>
        <begin position="6"/>
        <end position="66"/>
    </location>
</feature>
<keyword evidence="3" id="KW-1185">Reference proteome</keyword>
<dbReference type="AlphaFoldDB" id="B3S3X3"/>
<dbReference type="SUPFAM" id="SSF54928">
    <property type="entry name" value="RNA-binding domain, RBD"/>
    <property type="match status" value="1"/>
</dbReference>
<dbReference type="HOGENOM" id="CLU_2305096_0_0_1"/>
<dbReference type="PANTHER" id="PTHR32343">
    <property type="entry name" value="SERINE/ARGININE-RICH SPLICING FACTOR"/>
    <property type="match status" value="1"/>
</dbReference>